<feature type="region of interest" description="Disordered" evidence="1">
    <location>
        <begin position="257"/>
        <end position="289"/>
    </location>
</feature>
<accession>A0A5M7CCS2</accession>
<evidence type="ECO:0000256" key="1">
    <source>
        <dbReference type="SAM" id="MobiDB-lite"/>
    </source>
</evidence>
<dbReference type="AlphaFoldDB" id="A0A5M7CCS2"/>
<feature type="compositionally biased region" description="Polar residues" evidence="1">
    <location>
        <begin position="257"/>
        <end position="268"/>
    </location>
</feature>
<keyword evidence="3" id="KW-1185">Reference proteome</keyword>
<dbReference type="EMBL" id="VWPH01000001">
    <property type="protein sequence ID" value="KAA5837938.1"/>
    <property type="molecule type" value="Genomic_DNA"/>
</dbReference>
<sequence>MAEVAKVRAIGALARHPDAHAQVIATGVGAREWNAAQEYLYAERPTVLTLNDRFPHALAPGEAERLQLGRPRFYLPVRLASALLRRIKLSGNSWRIGVVGKGADSVDFSWDGDVTVEDALMALCHPVTQIAHGTCNAQAWRLENGHGWVNDLDAPNRLIRTSLLTGARALDVWSGLGNTQIHVEMDGGPPISALVDALRHPVAGVTAHAKVLDAAENRHAQMCDLLPTADRFLGDLRDARPGPALLLRTLCSQNEARNPRTKLNTVRSNRVRRADGPSSRTGAHGGDLR</sequence>
<comment type="caution">
    <text evidence="2">The sequence shown here is derived from an EMBL/GenBank/DDBJ whole genome shotgun (WGS) entry which is preliminary data.</text>
</comment>
<proteinExistence type="predicted"/>
<evidence type="ECO:0000313" key="2">
    <source>
        <dbReference type="EMBL" id="KAA5837938.1"/>
    </source>
</evidence>
<organism evidence="2 3">
    <name type="scientific">Saccharopolyspora hirsuta</name>
    <dbReference type="NCBI Taxonomy" id="1837"/>
    <lineage>
        <taxon>Bacteria</taxon>
        <taxon>Bacillati</taxon>
        <taxon>Actinomycetota</taxon>
        <taxon>Actinomycetes</taxon>
        <taxon>Pseudonocardiales</taxon>
        <taxon>Pseudonocardiaceae</taxon>
        <taxon>Saccharopolyspora</taxon>
    </lineage>
</organism>
<dbReference type="OrthoDB" id="3660677at2"/>
<evidence type="ECO:0000313" key="3">
    <source>
        <dbReference type="Proteomes" id="UP000323946"/>
    </source>
</evidence>
<dbReference type="Proteomes" id="UP000323946">
    <property type="component" value="Unassembled WGS sequence"/>
</dbReference>
<reference evidence="2 3" key="1">
    <citation type="submission" date="2019-09" db="EMBL/GenBank/DDBJ databases">
        <title>Draft genome sequence of the thermophilic Saccharopolyspora hirsuta VKM Ac-666T.</title>
        <authorList>
            <person name="Lobastova T.G."/>
            <person name="Fokina V."/>
            <person name="Bragin E.Y."/>
            <person name="Shtratnikova V.Y."/>
            <person name="Starodumova I.P."/>
            <person name="Tarlachkov S.V."/>
            <person name="Donova M.V."/>
        </authorList>
    </citation>
    <scope>NUCLEOTIDE SEQUENCE [LARGE SCALE GENOMIC DNA]</scope>
    <source>
        <strain evidence="2 3">VKM Ac-666</strain>
    </source>
</reference>
<dbReference type="RefSeq" id="WP_150064444.1">
    <property type="nucleotide sequence ID" value="NZ_JBEPDJ010000001.1"/>
</dbReference>
<gene>
    <name evidence="2" type="ORF">F1721_00180</name>
</gene>
<protein>
    <submittedName>
        <fullName evidence="2">Uncharacterized protein</fullName>
    </submittedName>
</protein>
<name>A0A5M7CCS2_SACHI</name>